<sequence>MEFTRRSVKVRCFCECGVYEMSFQALICRILVLSQTSFRSHIIFSGFLALTFLQEPLYPMASLN</sequence>
<proteinExistence type="predicted"/>
<dbReference type="AlphaFoldDB" id="A0A0K2VA64"/>
<name>A0A0K2VA64_LEPSM</name>
<organism evidence="1">
    <name type="scientific">Lepeophtheirus salmonis</name>
    <name type="common">Salmon louse</name>
    <name type="synonym">Caligus salmonis</name>
    <dbReference type="NCBI Taxonomy" id="72036"/>
    <lineage>
        <taxon>Eukaryota</taxon>
        <taxon>Metazoa</taxon>
        <taxon>Ecdysozoa</taxon>
        <taxon>Arthropoda</taxon>
        <taxon>Crustacea</taxon>
        <taxon>Multicrustacea</taxon>
        <taxon>Hexanauplia</taxon>
        <taxon>Copepoda</taxon>
        <taxon>Siphonostomatoida</taxon>
        <taxon>Caligidae</taxon>
        <taxon>Lepeophtheirus</taxon>
    </lineage>
</organism>
<accession>A0A0K2VA64</accession>
<evidence type="ECO:0000313" key="1">
    <source>
        <dbReference type="EMBL" id="CDW47225.1"/>
    </source>
</evidence>
<protein>
    <submittedName>
        <fullName evidence="1">Uncharacterized protein</fullName>
    </submittedName>
</protein>
<reference evidence="1" key="1">
    <citation type="submission" date="2014-05" db="EMBL/GenBank/DDBJ databases">
        <authorList>
            <person name="Chronopoulou M."/>
        </authorList>
    </citation>
    <scope>NUCLEOTIDE SEQUENCE</scope>
    <source>
        <tissue evidence="1">Whole organism</tissue>
    </source>
</reference>
<dbReference type="EMBL" id="HACA01029864">
    <property type="protein sequence ID" value="CDW47225.1"/>
    <property type="molecule type" value="Transcribed_RNA"/>
</dbReference>